<accession>A0A853B7K8</accession>
<name>A0A853B7K8_9PSEU</name>
<evidence type="ECO:0000256" key="1">
    <source>
        <dbReference type="ARBA" id="ARBA00022679"/>
    </source>
</evidence>
<proteinExistence type="predicted"/>
<dbReference type="InterPro" id="IPR001296">
    <property type="entry name" value="Glyco_trans_1"/>
</dbReference>
<sequence>MLFVLPGDVDDPELPSGGNVYDRRVVAGLTALGRSVRQVAVAGSWPHPDAAARAALDRALRHADGLVVLDGLVACGVPEVVVPHARRLRLVVLVHMPLGEETGADPGLDARERETLRAAWAVVTTSARTAQWLVRHHGLASTRVVVPGTDAAPLAEGDALLCVGSLTPHKGQDVLVEALAAVADLDWTCTLAGPLRRSPAFAERVRDLIAWHDLTSRVTLTGPLTGARLDRAYGRAGLLVLPSRSETYGMVVTEALARGIPVLASAGEDALGRAADGSVPGLLFPPGDVSALAAALRSWLGSPGLRASLRRSARLRRASLPTWEDAAGDMDRLLGEPG</sequence>
<gene>
    <name evidence="3" type="ORF">HNR02_004611</name>
</gene>
<evidence type="ECO:0000259" key="2">
    <source>
        <dbReference type="Pfam" id="PF00534"/>
    </source>
</evidence>
<dbReference type="GO" id="GO:0016757">
    <property type="term" value="F:glycosyltransferase activity"/>
    <property type="evidence" value="ECO:0007669"/>
    <property type="project" value="InterPro"/>
</dbReference>
<feature type="domain" description="Glycosyl transferase family 1" evidence="2">
    <location>
        <begin position="159"/>
        <end position="315"/>
    </location>
</feature>
<dbReference type="PANTHER" id="PTHR45947:SF3">
    <property type="entry name" value="SULFOQUINOVOSYL TRANSFERASE SQD2"/>
    <property type="match status" value="1"/>
</dbReference>
<dbReference type="Proteomes" id="UP000549616">
    <property type="component" value="Unassembled WGS sequence"/>
</dbReference>
<dbReference type="Pfam" id="PF00534">
    <property type="entry name" value="Glycos_transf_1"/>
    <property type="match status" value="1"/>
</dbReference>
<dbReference type="InterPro" id="IPR050194">
    <property type="entry name" value="Glycosyltransferase_grp1"/>
</dbReference>
<dbReference type="PANTHER" id="PTHR45947">
    <property type="entry name" value="SULFOQUINOVOSYL TRANSFERASE SQD2"/>
    <property type="match status" value="1"/>
</dbReference>
<dbReference type="RefSeq" id="WP_179775200.1">
    <property type="nucleotide sequence ID" value="NZ_JACCFK010000001.1"/>
</dbReference>
<dbReference type="Gene3D" id="3.40.50.2000">
    <property type="entry name" value="Glycogen Phosphorylase B"/>
    <property type="match status" value="2"/>
</dbReference>
<comment type="caution">
    <text evidence="3">The sequence shown here is derived from an EMBL/GenBank/DDBJ whole genome shotgun (WGS) entry which is preliminary data.</text>
</comment>
<evidence type="ECO:0000313" key="3">
    <source>
        <dbReference type="EMBL" id="NYI91288.1"/>
    </source>
</evidence>
<dbReference type="AlphaFoldDB" id="A0A853B7K8"/>
<dbReference type="EMBL" id="JACCFK010000001">
    <property type="protein sequence ID" value="NYI91288.1"/>
    <property type="molecule type" value="Genomic_DNA"/>
</dbReference>
<organism evidence="3 4">
    <name type="scientific">Amycolatopsis endophytica</name>
    <dbReference type="NCBI Taxonomy" id="860233"/>
    <lineage>
        <taxon>Bacteria</taxon>
        <taxon>Bacillati</taxon>
        <taxon>Actinomycetota</taxon>
        <taxon>Actinomycetes</taxon>
        <taxon>Pseudonocardiales</taxon>
        <taxon>Pseudonocardiaceae</taxon>
        <taxon>Amycolatopsis</taxon>
    </lineage>
</organism>
<keyword evidence="1 3" id="KW-0808">Transferase</keyword>
<protein>
    <submittedName>
        <fullName evidence="3">Glycosyltransferase involved in cell wall biosynthesis</fullName>
    </submittedName>
</protein>
<reference evidence="3 4" key="1">
    <citation type="submission" date="2020-07" db="EMBL/GenBank/DDBJ databases">
        <title>Sequencing the genomes of 1000 actinobacteria strains.</title>
        <authorList>
            <person name="Klenk H.-P."/>
        </authorList>
    </citation>
    <scope>NUCLEOTIDE SEQUENCE [LARGE SCALE GENOMIC DNA]</scope>
    <source>
        <strain evidence="3 4">DSM 104006</strain>
    </source>
</reference>
<dbReference type="SUPFAM" id="SSF53756">
    <property type="entry name" value="UDP-Glycosyltransferase/glycogen phosphorylase"/>
    <property type="match status" value="1"/>
</dbReference>
<evidence type="ECO:0000313" key="4">
    <source>
        <dbReference type="Proteomes" id="UP000549616"/>
    </source>
</evidence>
<dbReference type="CDD" id="cd03801">
    <property type="entry name" value="GT4_PimA-like"/>
    <property type="match status" value="1"/>
</dbReference>
<keyword evidence="4" id="KW-1185">Reference proteome</keyword>